<organism evidence="1 2">
    <name type="scientific">Natrinema versiforme JCM 10478</name>
    <dbReference type="NCBI Taxonomy" id="1227496"/>
    <lineage>
        <taxon>Archaea</taxon>
        <taxon>Methanobacteriati</taxon>
        <taxon>Methanobacteriota</taxon>
        <taxon>Stenosarchaea group</taxon>
        <taxon>Halobacteria</taxon>
        <taxon>Halobacteriales</taxon>
        <taxon>Natrialbaceae</taxon>
        <taxon>Natrinema</taxon>
    </lineage>
</organism>
<dbReference type="STRING" id="1227496.C489_12677"/>
<gene>
    <name evidence="1" type="ORF">C489_12677</name>
</gene>
<dbReference type="Proteomes" id="UP000011632">
    <property type="component" value="Unassembled WGS sequence"/>
</dbReference>
<dbReference type="AlphaFoldDB" id="L9XXZ3"/>
<sequence length="149" mass="16105">MNPQRRFHFVDTADRPTGGFSSRLEGDDLVVVVDQRSDARVAVVVVDRDDPGVVDRLVDAERAGTVVTGRRLVADRLVELVVVVVLVFQFRDPLGPGPVEDELEVVIGVLGELLGCLEAVDEPTGVAVGFGPCQNYGESRRKPRSLGRG</sequence>
<evidence type="ECO:0000313" key="2">
    <source>
        <dbReference type="Proteomes" id="UP000011632"/>
    </source>
</evidence>
<accession>L9XXZ3</accession>
<comment type="caution">
    <text evidence="1">The sequence shown here is derived from an EMBL/GenBank/DDBJ whole genome shotgun (WGS) entry which is preliminary data.</text>
</comment>
<keyword evidence="2" id="KW-1185">Reference proteome</keyword>
<name>L9XXZ3_9EURY</name>
<dbReference type="EMBL" id="AOID01000034">
    <property type="protein sequence ID" value="ELY66704.1"/>
    <property type="molecule type" value="Genomic_DNA"/>
</dbReference>
<proteinExistence type="predicted"/>
<dbReference type="PATRIC" id="fig|1227496.3.peg.2561"/>
<reference evidence="1 2" key="1">
    <citation type="journal article" date="2014" name="PLoS Genet.">
        <title>Phylogenetically driven sequencing of extremely halophilic archaea reveals strategies for static and dynamic osmo-response.</title>
        <authorList>
            <person name="Becker E.A."/>
            <person name="Seitzer P.M."/>
            <person name="Tritt A."/>
            <person name="Larsen D."/>
            <person name="Krusor M."/>
            <person name="Yao A.I."/>
            <person name="Wu D."/>
            <person name="Madern D."/>
            <person name="Eisen J.A."/>
            <person name="Darling A.E."/>
            <person name="Facciotti M.T."/>
        </authorList>
    </citation>
    <scope>NUCLEOTIDE SEQUENCE [LARGE SCALE GENOMIC DNA]</scope>
    <source>
        <strain evidence="1 2">JCM 10478</strain>
    </source>
</reference>
<protein>
    <submittedName>
        <fullName evidence="1">Uncharacterized protein</fullName>
    </submittedName>
</protein>
<evidence type="ECO:0000313" key="1">
    <source>
        <dbReference type="EMBL" id="ELY66704.1"/>
    </source>
</evidence>